<evidence type="ECO:0000256" key="1">
    <source>
        <dbReference type="ARBA" id="ARBA00022443"/>
    </source>
</evidence>
<feature type="compositionally biased region" description="Basic and acidic residues" evidence="3">
    <location>
        <begin position="82"/>
        <end position="101"/>
    </location>
</feature>
<evidence type="ECO:0000259" key="4">
    <source>
        <dbReference type="PROSITE" id="PS50002"/>
    </source>
</evidence>
<dbReference type="SUPFAM" id="SSF50044">
    <property type="entry name" value="SH3-domain"/>
    <property type="match status" value="1"/>
</dbReference>
<dbReference type="SMART" id="SM00326">
    <property type="entry name" value="SH3"/>
    <property type="match status" value="1"/>
</dbReference>
<dbReference type="Pfam" id="PF14604">
    <property type="entry name" value="SH3_9"/>
    <property type="match status" value="1"/>
</dbReference>
<evidence type="ECO:0000256" key="3">
    <source>
        <dbReference type="SAM" id="MobiDB-lite"/>
    </source>
</evidence>
<dbReference type="InterPro" id="IPR036028">
    <property type="entry name" value="SH3-like_dom_sf"/>
</dbReference>
<dbReference type="PROSITE" id="PS50002">
    <property type="entry name" value="SH3"/>
    <property type="match status" value="1"/>
</dbReference>
<feature type="region of interest" description="Disordered" evidence="3">
    <location>
        <begin position="80"/>
        <end position="101"/>
    </location>
</feature>
<protein>
    <submittedName>
        <fullName evidence="5">UBASH3B</fullName>
    </submittedName>
</protein>
<dbReference type="InterPro" id="IPR001452">
    <property type="entry name" value="SH3_domain"/>
</dbReference>
<dbReference type="Gene3D" id="3.40.50.1240">
    <property type="entry name" value="Phosphoglycerate mutase-like"/>
    <property type="match status" value="1"/>
</dbReference>
<feature type="domain" description="SH3" evidence="4">
    <location>
        <begin position="1"/>
        <end position="66"/>
    </location>
</feature>
<evidence type="ECO:0000256" key="2">
    <source>
        <dbReference type="PROSITE-ProRule" id="PRU00192"/>
    </source>
</evidence>
<accession>A0ABY6K097</accession>
<dbReference type="CDD" id="cd11791">
    <property type="entry name" value="SH3_UBASH3"/>
    <property type="match status" value="1"/>
</dbReference>
<dbReference type="Proteomes" id="UP001235939">
    <property type="component" value="Chromosome 01"/>
</dbReference>
<evidence type="ECO:0000313" key="6">
    <source>
        <dbReference type="Proteomes" id="UP001235939"/>
    </source>
</evidence>
<name>A0ABY6K097_9ARAC</name>
<organism evidence="5 6">
    <name type="scientific">Cordylochernes scorpioides</name>
    <dbReference type="NCBI Taxonomy" id="51811"/>
    <lineage>
        <taxon>Eukaryota</taxon>
        <taxon>Metazoa</taxon>
        <taxon>Ecdysozoa</taxon>
        <taxon>Arthropoda</taxon>
        <taxon>Chelicerata</taxon>
        <taxon>Arachnida</taxon>
        <taxon>Pseudoscorpiones</taxon>
        <taxon>Cheliferoidea</taxon>
        <taxon>Chernetidae</taxon>
        <taxon>Cordylochernes</taxon>
    </lineage>
</organism>
<dbReference type="EMBL" id="CP092863">
    <property type="protein sequence ID" value="UYV62062.1"/>
    <property type="molecule type" value="Genomic_DNA"/>
</dbReference>
<keyword evidence="1 2" id="KW-0728">SH3 domain</keyword>
<dbReference type="InterPro" id="IPR029033">
    <property type="entry name" value="His_PPase_superfam"/>
</dbReference>
<gene>
    <name evidence="5" type="ORF">LAZ67_1007705</name>
</gene>
<proteinExistence type="predicted"/>
<reference evidence="5 6" key="1">
    <citation type="submission" date="2022-01" db="EMBL/GenBank/DDBJ databases">
        <title>A chromosomal length assembly of Cordylochernes scorpioides.</title>
        <authorList>
            <person name="Zeh D."/>
            <person name="Zeh J."/>
        </authorList>
    </citation>
    <scope>NUCLEOTIDE SEQUENCE [LARGE SCALE GENOMIC DNA]</scope>
    <source>
        <strain evidence="5">IN4F17</strain>
        <tissue evidence="5">Whole Body</tissue>
    </source>
</reference>
<dbReference type="Gene3D" id="2.30.30.40">
    <property type="entry name" value="SH3 Domains"/>
    <property type="match status" value="1"/>
</dbReference>
<evidence type="ECO:0000313" key="5">
    <source>
        <dbReference type="EMBL" id="UYV62062.1"/>
    </source>
</evidence>
<sequence>MIIMVHKVLYSYIPQEADELEMLIGDFVYVNGDMLNSQGDGWVEGTSWLTGLTGFLPKNYIERTAESDAWSLHKAIPLLKKGPPERTPRGTELEDGETEKTDAAPMLTSKLKKQTLPPATGDTGCKRQMFVVRHGERVDFTFGHSWISTCFDSKGKGGRVSILFVAGNNDVLVQLCYREWYHAFVQLRMSRCSAICIESPCVAGDYTRKDLNLPLSIPPRSSPSSYKLDSPLTNMGLYQATLTGELFNAFFFYRISYGNIRQLF</sequence>
<keyword evidence="6" id="KW-1185">Reference proteome</keyword>